<name>A0A4Y2ISK9_ARAVE</name>
<dbReference type="EMBL" id="BGPR01002866">
    <property type="protein sequence ID" value="GBM80219.1"/>
    <property type="molecule type" value="Genomic_DNA"/>
</dbReference>
<evidence type="ECO:0000313" key="2">
    <source>
        <dbReference type="Proteomes" id="UP000499080"/>
    </source>
</evidence>
<protein>
    <submittedName>
        <fullName evidence="1">Uncharacterized protein</fullName>
    </submittedName>
</protein>
<sequence length="167" mass="18666">MPPGLTVLKSKHDFVSHVDRLSKPGNPGFRSLSNLLTVSVLVENNRSLGGKGRAQKRRALSRSTGAQILGCHLRASTLPLIRLEQERQGEKMTTSPSPVPNHVTTEDRTKDEGYRLIHAHIIRQAACLCPHSSRSGKKVFNPQRELSSFHESFHRERPDNKSECSEI</sequence>
<proteinExistence type="predicted"/>
<evidence type="ECO:0000313" key="1">
    <source>
        <dbReference type="EMBL" id="GBM80219.1"/>
    </source>
</evidence>
<dbReference type="AlphaFoldDB" id="A0A4Y2ISK9"/>
<gene>
    <name evidence="1" type="ORF">AVEN_203729_1</name>
</gene>
<comment type="caution">
    <text evidence="1">The sequence shown here is derived from an EMBL/GenBank/DDBJ whole genome shotgun (WGS) entry which is preliminary data.</text>
</comment>
<reference evidence="1 2" key="1">
    <citation type="journal article" date="2019" name="Sci. Rep.">
        <title>Orb-weaving spider Araneus ventricosus genome elucidates the spidroin gene catalogue.</title>
        <authorList>
            <person name="Kono N."/>
            <person name="Nakamura H."/>
            <person name="Ohtoshi R."/>
            <person name="Moran D.A.P."/>
            <person name="Shinohara A."/>
            <person name="Yoshida Y."/>
            <person name="Fujiwara M."/>
            <person name="Mori M."/>
            <person name="Tomita M."/>
            <person name="Arakawa K."/>
        </authorList>
    </citation>
    <scope>NUCLEOTIDE SEQUENCE [LARGE SCALE GENOMIC DNA]</scope>
</reference>
<keyword evidence="2" id="KW-1185">Reference proteome</keyword>
<dbReference type="Proteomes" id="UP000499080">
    <property type="component" value="Unassembled WGS sequence"/>
</dbReference>
<accession>A0A4Y2ISK9</accession>
<organism evidence="1 2">
    <name type="scientific">Araneus ventricosus</name>
    <name type="common">Orbweaver spider</name>
    <name type="synonym">Epeira ventricosa</name>
    <dbReference type="NCBI Taxonomy" id="182803"/>
    <lineage>
        <taxon>Eukaryota</taxon>
        <taxon>Metazoa</taxon>
        <taxon>Ecdysozoa</taxon>
        <taxon>Arthropoda</taxon>
        <taxon>Chelicerata</taxon>
        <taxon>Arachnida</taxon>
        <taxon>Araneae</taxon>
        <taxon>Araneomorphae</taxon>
        <taxon>Entelegynae</taxon>
        <taxon>Araneoidea</taxon>
        <taxon>Araneidae</taxon>
        <taxon>Araneus</taxon>
    </lineage>
</organism>